<keyword evidence="1" id="KW-1133">Transmembrane helix</keyword>
<gene>
    <name evidence="2" type="ORF">ILYODFUR_036278</name>
</gene>
<protein>
    <submittedName>
        <fullName evidence="2">Uncharacterized protein</fullName>
    </submittedName>
</protein>
<name>A0ABV0VLJ6_9TELE</name>
<organism evidence="2 3">
    <name type="scientific">Ilyodon furcidens</name>
    <name type="common">goldbreast splitfin</name>
    <dbReference type="NCBI Taxonomy" id="33524"/>
    <lineage>
        <taxon>Eukaryota</taxon>
        <taxon>Metazoa</taxon>
        <taxon>Chordata</taxon>
        <taxon>Craniata</taxon>
        <taxon>Vertebrata</taxon>
        <taxon>Euteleostomi</taxon>
        <taxon>Actinopterygii</taxon>
        <taxon>Neopterygii</taxon>
        <taxon>Teleostei</taxon>
        <taxon>Neoteleostei</taxon>
        <taxon>Acanthomorphata</taxon>
        <taxon>Ovalentaria</taxon>
        <taxon>Atherinomorphae</taxon>
        <taxon>Cyprinodontiformes</taxon>
        <taxon>Goodeidae</taxon>
        <taxon>Ilyodon</taxon>
    </lineage>
</organism>
<reference evidence="2 3" key="1">
    <citation type="submission" date="2021-06" db="EMBL/GenBank/DDBJ databases">
        <authorList>
            <person name="Palmer J.M."/>
        </authorList>
    </citation>
    <scope>NUCLEOTIDE SEQUENCE [LARGE SCALE GENOMIC DNA]</scope>
    <source>
        <strain evidence="3">if_2019</strain>
        <tissue evidence="2">Muscle</tissue>
    </source>
</reference>
<evidence type="ECO:0000256" key="1">
    <source>
        <dbReference type="SAM" id="Phobius"/>
    </source>
</evidence>
<dbReference type="EMBL" id="JAHRIQ010111554">
    <property type="protein sequence ID" value="MEQ2257592.1"/>
    <property type="molecule type" value="Genomic_DNA"/>
</dbReference>
<keyword evidence="3" id="KW-1185">Reference proteome</keyword>
<feature type="transmembrane region" description="Helical" evidence="1">
    <location>
        <begin position="12"/>
        <end position="32"/>
    </location>
</feature>
<comment type="caution">
    <text evidence="2">The sequence shown here is derived from an EMBL/GenBank/DDBJ whole genome shotgun (WGS) entry which is preliminary data.</text>
</comment>
<accession>A0ABV0VLJ6</accession>
<dbReference type="Proteomes" id="UP001482620">
    <property type="component" value="Unassembled WGS sequence"/>
</dbReference>
<proteinExistence type="predicted"/>
<evidence type="ECO:0000313" key="2">
    <source>
        <dbReference type="EMBL" id="MEQ2257592.1"/>
    </source>
</evidence>
<evidence type="ECO:0000313" key="3">
    <source>
        <dbReference type="Proteomes" id="UP001482620"/>
    </source>
</evidence>
<sequence length="104" mass="11794">MLLITIVNADTSCISSLFLTVRILLLAFYLFFTNPSSSREIGSGHLFILTSQESHDFSPFSIKKNVACFFFSISDFITEVVEELSRTGQLQFFHDSHLTLNYVS</sequence>
<keyword evidence="1" id="KW-0812">Transmembrane</keyword>
<keyword evidence="1" id="KW-0472">Membrane</keyword>